<feature type="transmembrane region" description="Helical" evidence="1">
    <location>
        <begin position="197"/>
        <end position="214"/>
    </location>
</feature>
<dbReference type="Proteomes" id="UP000464053">
    <property type="component" value="Chromosome"/>
</dbReference>
<accession>A0A6P1PYU8</accession>
<evidence type="ECO:0000313" key="3">
    <source>
        <dbReference type="Proteomes" id="UP000464053"/>
    </source>
</evidence>
<feature type="transmembrane region" description="Helical" evidence="1">
    <location>
        <begin position="64"/>
        <end position="84"/>
    </location>
</feature>
<sequence>MIMADVTTVSAAETAAPASSRWAYALPGRRDLRIDMLRGIALVMMVVAHTEVMSLFNILTWERFGLTTGAEGFVIMAGFMLGMLNRQRLQKEVLLTISWNLWRRAGKIYLVNIVVILSILLLSHLPVINTFEVTHFVDRYSGVQWALFPTTPQIRETWFNIILYLQIGPHQTQILGLYVFLLLASPLFLAMLQAGRVAILLLLSLCGYVSYQLWPLRLTVAEFEFAFPLLAWQLIYILGMCCGWYKDELMSLARTGPGRAVMALMVCYALAMMFVAQNHTNPFMPPALLMHVIPAADFNWFYHHLAGKNALGPCRVLNDFCLILSVYLVLTFCWQPLYRAFGWFLIPLGQHSLYTFILHVYFVLVVSQFVHFDLWHQAWVRNTLVHLCILGALWFMAKKEIGGRFIPN</sequence>
<evidence type="ECO:0000256" key="1">
    <source>
        <dbReference type="SAM" id="Phobius"/>
    </source>
</evidence>
<feature type="transmembrane region" description="Helical" evidence="1">
    <location>
        <begin position="378"/>
        <end position="397"/>
    </location>
</feature>
<dbReference type="InterPro" id="IPR014550">
    <property type="entry name" value="UCP028704_OpgC"/>
</dbReference>
<keyword evidence="1" id="KW-0472">Membrane</keyword>
<feature type="transmembrane region" description="Helical" evidence="1">
    <location>
        <begin position="108"/>
        <end position="128"/>
    </location>
</feature>
<feature type="transmembrane region" description="Helical" evidence="1">
    <location>
        <begin position="322"/>
        <end position="341"/>
    </location>
</feature>
<feature type="transmembrane region" description="Helical" evidence="1">
    <location>
        <begin position="174"/>
        <end position="192"/>
    </location>
</feature>
<dbReference type="PANTHER" id="PTHR38592">
    <property type="entry name" value="BLL4819 PROTEIN"/>
    <property type="match status" value="1"/>
</dbReference>
<reference evidence="2 3" key="1">
    <citation type="submission" date="2018-03" db="EMBL/GenBank/DDBJ databases">
        <title>Pantoea intestinalis SRCM103226 isolated form the mealworm.</title>
        <authorList>
            <person name="Jeong D.-Y."/>
            <person name="Kim J.W."/>
        </authorList>
    </citation>
    <scope>NUCLEOTIDE SEQUENCE [LARGE SCALE GENOMIC DNA]</scope>
    <source>
        <strain evidence="2 3">SRCM103226</strain>
    </source>
</reference>
<dbReference type="EMBL" id="CP028271">
    <property type="protein sequence ID" value="QHM71027.1"/>
    <property type="molecule type" value="Genomic_DNA"/>
</dbReference>
<dbReference type="PANTHER" id="PTHR38592:SF3">
    <property type="entry name" value="BLL4819 PROTEIN"/>
    <property type="match status" value="1"/>
</dbReference>
<proteinExistence type="predicted"/>
<dbReference type="KEGG" id="mint:C7M51_01309"/>
<feature type="transmembrane region" description="Helical" evidence="1">
    <location>
        <begin position="226"/>
        <end position="245"/>
    </location>
</feature>
<keyword evidence="3" id="KW-1185">Reference proteome</keyword>
<gene>
    <name evidence="2" type="ORF">C7M51_01309</name>
</gene>
<name>A0A6P1PYU8_9GAMM</name>
<feature type="transmembrane region" description="Helical" evidence="1">
    <location>
        <begin position="39"/>
        <end position="58"/>
    </location>
</feature>
<feature type="transmembrane region" description="Helical" evidence="1">
    <location>
        <begin position="257"/>
        <end position="276"/>
    </location>
</feature>
<protein>
    <recommendedName>
        <fullName evidence="4">OpgC protein</fullName>
    </recommendedName>
</protein>
<keyword evidence="1" id="KW-0812">Transmembrane</keyword>
<keyword evidence="1" id="KW-1133">Transmembrane helix</keyword>
<feature type="transmembrane region" description="Helical" evidence="1">
    <location>
        <begin position="353"/>
        <end position="372"/>
    </location>
</feature>
<dbReference type="AlphaFoldDB" id="A0A6P1PYU8"/>
<dbReference type="Pfam" id="PF10129">
    <property type="entry name" value="OpgC_C"/>
    <property type="match status" value="1"/>
</dbReference>
<organism evidence="2 3">
    <name type="scientific">Mixta intestinalis</name>
    <dbReference type="NCBI Taxonomy" id="1615494"/>
    <lineage>
        <taxon>Bacteria</taxon>
        <taxon>Pseudomonadati</taxon>
        <taxon>Pseudomonadota</taxon>
        <taxon>Gammaproteobacteria</taxon>
        <taxon>Enterobacterales</taxon>
        <taxon>Erwiniaceae</taxon>
        <taxon>Mixta</taxon>
    </lineage>
</organism>
<evidence type="ECO:0000313" key="2">
    <source>
        <dbReference type="EMBL" id="QHM71027.1"/>
    </source>
</evidence>
<evidence type="ECO:0008006" key="4">
    <source>
        <dbReference type="Google" id="ProtNLM"/>
    </source>
</evidence>